<dbReference type="AlphaFoldDB" id="A0A5B0PHZ1"/>
<proteinExistence type="predicted"/>
<dbReference type="Proteomes" id="UP000324748">
    <property type="component" value="Unassembled WGS sequence"/>
</dbReference>
<feature type="chain" id="PRO_5036137781" evidence="1">
    <location>
        <begin position="24"/>
        <end position="248"/>
    </location>
</feature>
<sequence length="248" mass="27044">MANRTPFPVAFVVISLLAHLSFSISQKTPLVCSKIATLDKGECVKARDSISYTPGGTTKPIERVIPVSYSKCFILVNATRSTAQAFSKADIDKNINQILDQCSSSAGTFKPDTNLDVYIRDIPSYLTNVYGPFQHMNEAVCNTDPDGGRNDKKDCTDAFNKIPTNNLDQLLDKPGGKIASKIISLEKSCKIEIASTNDLPVTQQKKKLFSSLNKILTSCNKQTGYLGLEKGTDGLNGRLSMKTLRPDA</sequence>
<protein>
    <submittedName>
        <fullName evidence="2">Uncharacterized protein</fullName>
    </submittedName>
</protein>
<dbReference type="Proteomes" id="UP000325313">
    <property type="component" value="Unassembled WGS sequence"/>
</dbReference>
<keyword evidence="1" id="KW-0732">Signal</keyword>
<evidence type="ECO:0000313" key="4">
    <source>
        <dbReference type="Proteomes" id="UP000324748"/>
    </source>
</evidence>
<evidence type="ECO:0000313" key="2">
    <source>
        <dbReference type="EMBL" id="KAA1100224.1"/>
    </source>
</evidence>
<dbReference type="EMBL" id="VSWC01000054">
    <property type="protein sequence ID" value="KAA1100224.1"/>
    <property type="molecule type" value="Genomic_DNA"/>
</dbReference>
<comment type="caution">
    <text evidence="2">The sequence shown here is derived from an EMBL/GenBank/DDBJ whole genome shotgun (WGS) entry which is preliminary data.</text>
</comment>
<dbReference type="EMBL" id="VDEP01000242">
    <property type="protein sequence ID" value="KAA1120616.1"/>
    <property type="molecule type" value="Genomic_DNA"/>
</dbReference>
<reference evidence="4 5" key="1">
    <citation type="submission" date="2019-05" db="EMBL/GenBank/DDBJ databases">
        <title>Emergence of the Ug99 lineage of the wheat stem rust pathogen through somatic hybridization.</title>
        <authorList>
            <person name="Li F."/>
            <person name="Upadhyaya N.M."/>
            <person name="Sperschneider J."/>
            <person name="Matny O."/>
            <person name="Nguyen-Phuc H."/>
            <person name="Mago R."/>
            <person name="Raley C."/>
            <person name="Miller M.E."/>
            <person name="Silverstein K.A.T."/>
            <person name="Henningsen E."/>
            <person name="Hirsch C.D."/>
            <person name="Visser B."/>
            <person name="Pretorius Z.A."/>
            <person name="Steffenson B.J."/>
            <person name="Schwessinger B."/>
            <person name="Dodds P.N."/>
            <person name="Figueroa M."/>
        </authorList>
    </citation>
    <scope>NUCLEOTIDE SEQUENCE [LARGE SCALE GENOMIC DNA]</scope>
    <source>
        <strain evidence="2">21-0</strain>
        <strain evidence="3 5">Ug99</strain>
    </source>
</reference>
<keyword evidence="4" id="KW-1185">Reference proteome</keyword>
<accession>A0A5B0PHZ1</accession>
<name>A0A5B0PHZ1_PUCGR</name>
<evidence type="ECO:0000313" key="3">
    <source>
        <dbReference type="EMBL" id="KAA1120616.1"/>
    </source>
</evidence>
<evidence type="ECO:0000313" key="5">
    <source>
        <dbReference type="Proteomes" id="UP000325313"/>
    </source>
</evidence>
<feature type="signal peptide" evidence="1">
    <location>
        <begin position="1"/>
        <end position="23"/>
    </location>
</feature>
<organism evidence="2 4">
    <name type="scientific">Puccinia graminis f. sp. tritici</name>
    <dbReference type="NCBI Taxonomy" id="56615"/>
    <lineage>
        <taxon>Eukaryota</taxon>
        <taxon>Fungi</taxon>
        <taxon>Dikarya</taxon>
        <taxon>Basidiomycota</taxon>
        <taxon>Pucciniomycotina</taxon>
        <taxon>Pucciniomycetes</taxon>
        <taxon>Pucciniales</taxon>
        <taxon>Pucciniaceae</taxon>
        <taxon>Puccinia</taxon>
    </lineage>
</organism>
<evidence type="ECO:0000256" key="1">
    <source>
        <dbReference type="SAM" id="SignalP"/>
    </source>
</evidence>
<gene>
    <name evidence="2" type="ORF">PGT21_031977</name>
    <name evidence="3" type="ORF">PGTUg99_010359</name>
</gene>